<reference evidence="2" key="1">
    <citation type="submission" date="2016-11" db="UniProtKB">
        <authorList>
            <consortium name="WormBaseParasite"/>
        </authorList>
    </citation>
    <scope>IDENTIFICATION</scope>
</reference>
<accession>A0A1I7WZT4</accession>
<dbReference type="Proteomes" id="UP000095283">
    <property type="component" value="Unplaced"/>
</dbReference>
<organism evidence="1 2">
    <name type="scientific">Heterorhabditis bacteriophora</name>
    <name type="common">Entomopathogenic nematode worm</name>
    <dbReference type="NCBI Taxonomy" id="37862"/>
    <lineage>
        <taxon>Eukaryota</taxon>
        <taxon>Metazoa</taxon>
        <taxon>Ecdysozoa</taxon>
        <taxon>Nematoda</taxon>
        <taxon>Chromadorea</taxon>
        <taxon>Rhabditida</taxon>
        <taxon>Rhabditina</taxon>
        <taxon>Rhabditomorpha</taxon>
        <taxon>Strongyloidea</taxon>
        <taxon>Heterorhabditidae</taxon>
        <taxon>Heterorhabditis</taxon>
    </lineage>
</organism>
<protein>
    <submittedName>
        <fullName evidence="2">Uncharacterized protein</fullName>
    </submittedName>
</protein>
<dbReference type="AlphaFoldDB" id="A0A1I7WZT4"/>
<name>A0A1I7WZT4_HETBA</name>
<evidence type="ECO:0000313" key="2">
    <source>
        <dbReference type="WBParaSite" id="Hba_10710"/>
    </source>
</evidence>
<evidence type="ECO:0000313" key="1">
    <source>
        <dbReference type="Proteomes" id="UP000095283"/>
    </source>
</evidence>
<proteinExistence type="predicted"/>
<dbReference type="WBParaSite" id="Hba_10710">
    <property type="protein sequence ID" value="Hba_10710"/>
    <property type="gene ID" value="Hba_10710"/>
</dbReference>
<keyword evidence="1" id="KW-1185">Reference proteome</keyword>
<sequence>MQEYCMKLFNIPNYFWLLITNFIID</sequence>